<protein>
    <submittedName>
        <fullName evidence="1">Uncharacterized protein</fullName>
    </submittedName>
</protein>
<keyword evidence="2" id="KW-1185">Reference proteome</keyword>
<name>A0A9P8XPK8_9PEZI</name>
<feature type="non-terminal residue" evidence="1">
    <location>
        <position position="519"/>
    </location>
</feature>
<dbReference type="PANTHER" id="PTHR37535">
    <property type="entry name" value="FLUG DOMAIN PROTEIN"/>
    <property type="match status" value="1"/>
</dbReference>
<dbReference type="EMBL" id="JAGTJQ010000018">
    <property type="protein sequence ID" value="KAH7009366.1"/>
    <property type="molecule type" value="Genomic_DNA"/>
</dbReference>
<evidence type="ECO:0000313" key="2">
    <source>
        <dbReference type="Proteomes" id="UP000756346"/>
    </source>
</evidence>
<proteinExistence type="predicted"/>
<comment type="caution">
    <text evidence="1">The sequence shown here is derived from an EMBL/GenBank/DDBJ whole genome shotgun (WGS) entry which is preliminary data.</text>
</comment>
<gene>
    <name evidence="1" type="ORF">B0I36DRAFT_257810</name>
</gene>
<dbReference type="OrthoDB" id="4708729at2759"/>
<dbReference type="InterPro" id="IPR021842">
    <property type="entry name" value="DUF3435"/>
</dbReference>
<dbReference type="GeneID" id="70180587"/>
<dbReference type="Proteomes" id="UP000756346">
    <property type="component" value="Unassembled WGS sequence"/>
</dbReference>
<dbReference type="RefSeq" id="XP_046003994.1">
    <property type="nucleotide sequence ID" value="XM_046151041.1"/>
</dbReference>
<dbReference type="PANTHER" id="PTHR37535:SF3">
    <property type="entry name" value="FLUG DOMAIN-CONTAINING PROTEIN"/>
    <property type="match status" value="1"/>
</dbReference>
<dbReference type="AlphaFoldDB" id="A0A9P8XPK8"/>
<evidence type="ECO:0000313" key="1">
    <source>
        <dbReference type="EMBL" id="KAH7009366.1"/>
    </source>
</evidence>
<organism evidence="1 2">
    <name type="scientific">Microdochium trichocladiopsis</name>
    <dbReference type="NCBI Taxonomy" id="1682393"/>
    <lineage>
        <taxon>Eukaryota</taxon>
        <taxon>Fungi</taxon>
        <taxon>Dikarya</taxon>
        <taxon>Ascomycota</taxon>
        <taxon>Pezizomycotina</taxon>
        <taxon>Sordariomycetes</taxon>
        <taxon>Xylariomycetidae</taxon>
        <taxon>Xylariales</taxon>
        <taxon>Microdochiaceae</taxon>
        <taxon>Microdochium</taxon>
    </lineage>
</organism>
<dbReference type="Pfam" id="PF11917">
    <property type="entry name" value="DUF3435"/>
    <property type="match status" value="1"/>
</dbReference>
<accession>A0A9P8XPK8</accession>
<reference evidence="1" key="1">
    <citation type="journal article" date="2021" name="Nat. Commun.">
        <title>Genetic determinants of endophytism in the Arabidopsis root mycobiome.</title>
        <authorList>
            <person name="Mesny F."/>
            <person name="Miyauchi S."/>
            <person name="Thiergart T."/>
            <person name="Pickel B."/>
            <person name="Atanasova L."/>
            <person name="Karlsson M."/>
            <person name="Huettel B."/>
            <person name="Barry K.W."/>
            <person name="Haridas S."/>
            <person name="Chen C."/>
            <person name="Bauer D."/>
            <person name="Andreopoulos W."/>
            <person name="Pangilinan J."/>
            <person name="LaButti K."/>
            <person name="Riley R."/>
            <person name="Lipzen A."/>
            <person name="Clum A."/>
            <person name="Drula E."/>
            <person name="Henrissat B."/>
            <person name="Kohler A."/>
            <person name="Grigoriev I.V."/>
            <person name="Martin F.M."/>
            <person name="Hacquard S."/>
        </authorList>
    </citation>
    <scope>NUCLEOTIDE SEQUENCE</scope>
    <source>
        <strain evidence="1">MPI-CAGE-CH-0230</strain>
    </source>
</reference>
<sequence>SLRLWGYFESTCRPGTERGLHFRDIQFVVFYNEEEKPELGFKLVRDAKGMTDIPNERPQHVIYEGDSPGPLFQNGMLFHLAFLLAKNALEGYETIDKLFAKRPFSGDRISIIPWRKGIEDEPFYPSAFSKGVERAGPISRRIRELGIRAGYAEPPRTHDFRAGSLLRVSKHHTEAERRKHAGQKDNGTYDKHYASTLAADGQGAYFTGRSRKSVLELFQDLSIRRNPFMLQALPAQSRAEFEDSEPIKELQAELRAIQRGDANDDTARKRKTELYRMRRRLETEACRKLREQQILTPSEANTELCYHRSYFDRIRYLMPERDRLANTLFQPAQLRDSLGRSALADLIALCTQTREVQFRPGLEPDKCNCNKSQEDYDLKHVHNCYKERQSVPTTFCFICHQWIFGKTEWKAHCSAHLGDLDTIPKFCDPLTYGGVLAAPGLCPFCLGNENMPPEVRFHQFIHIPAWKKHLSRCVQSRKIAVSSGSSAQYSHLHCQGRPPFASLQKLLFHIEDAHGCQLS</sequence>